<keyword evidence="1" id="KW-1133">Transmembrane helix</keyword>
<name>A0AAV3J1F8_ENTAV</name>
<reference evidence="2 4" key="1">
    <citation type="submission" date="2013-03" db="EMBL/GenBank/DDBJ databases">
        <title>The Genome Sequence of Enterococcus avium ATCC_14025 (Illumina only assembly).</title>
        <authorList>
            <consortium name="The Broad Institute Genomics Platform"/>
            <consortium name="The Broad Institute Genome Sequencing Center for Infectious Disease"/>
            <person name="Earl A."/>
            <person name="Russ C."/>
            <person name="Gilmore M."/>
            <person name="Surin D."/>
            <person name="Walker B."/>
            <person name="Young S."/>
            <person name="Zeng Q."/>
            <person name="Gargeya S."/>
            <person name="Fitzgerald M."/>
            <person name="Haas B."/>
            <person name="Abouelleil A."/>
            <person name="Allen A.W."/>
            <person name="Alvarado L."/>
            <person name="Arachchi H.M."/>
            <person name="Berlin A.M."/>
            <person name="Chapman S.B."/>
            <person name="Gainer-Dewar J."/>
            <person name="Goldberg J."/>
            <person name="Griggs A."/>
            <person name="Gujja S."/>
            <person name="Hansen M."/>
            <person name="Howarth C."/>
            <person name="Imamovic A."/>
            <person name="Ireland A."/>
            <person name="Larimer J."/>
            <person name="McCowan C."/>
            <person name="Murphy C."/>
            <person name="Pearson M."/>
            <person name="Poon T.W."/>
            <person name="Priest M."/>
            <person name="Roberts A."/>
            <person name="Saif S."/>
            <person name="Shea T."/>
            <person name="Sisk P."/>
            <person name="Sykes S."/>
            <person name="Wortman J."/>
            <person name="Nusbaum C."/>
            <person name="Birren B."/>
        </authorList>
    </citation>
    <scope>NUCLEOTIDE SEQUENCE [LARGE SCALE GENOMIC DNA]</scope>
    <source>
        <strain evidence="2 4">ATCC 14025</strain>
    </source>
</reference>
<accession>A0AAV3J1F8</accession>
<dbReference type="RefSeq" id="WP_016178592.1">
    <property type="nucleotide sequence ID" value="NZ_KE136357.1"/>
</dbReference>
<proteinExistence type="predicted"/>
<dbReference type="AlphaFoldDB" id="A0AAV3J1F8"/>
<protein>
    <submittedName>
        <fullName evidence="3">Uncharacterized protein</fullName>
    </submittedName>
</protein>
<dbReference type="Proteomes" id="UP000014104">
    <property type="component" value="Unassembled WGS sequence"/>
</dbReference>
<keyword evidence="4" id="KW-1185">Reference proteome</keyword>
<sequence length="67" mass="7979">MKPKISRDEVKKMLVSDSYFEKRHYLLKILQTVVAIFSWLCVVAPFIWILLPFISPENARENHILVY</sequence>
<comment type="caution">
    <text evidence="3">The sequence shown here is derived from an EMBL/GenBank/DDBJ whole genome shotgun (WGS) entry which is preliminary data.</text>
</comment>
<evidence type="ECO:0000313" key="4">
    <source>
        <dbReference type="Proteomes" id="UP000014104"/>
    </source>
</evidence>
<dbReference type="EMBL" id="AHYV01000006">
    <property type="protein sequence ID" value="EOT50754.1"/>
    <property type="molecule type" value="Genomic_DNA"/>
</dbReference>
<reference evidence="3 5" key="2">
    <citation type="submission" date="2013-03" db="EMBL/GenBank/DDBJ databases">
        <title>The Genome Sequence of Enterococcus avium ATCC_14025 (PacBio/Illumina hybrid assembly).</title>
        <authorList>
            <consortium name="The Broad Institute Genomics Platform"/>
            <consortium name="The Broad Institute Genome Sequencing Center for Infectious Disease"/>
            <person name="Earl A."/>
            <person name="Russ C."/>
            <person name="Gilmore M."/>
            <person name="Surin D."/>
            <person name="Walker B."/>
            <person name="Young S."/>
            <person name="Zeng Q."/>
            <person name="Gargeya S."/>
            <person name="Fitzgerald M."/>
            <person name="Haas B."/>
            <person name="Abouelleil A."/>
            <person name="Allen A.W."/>
            <person name="Alvarado L."/>
            <person name="Arachchi H.M."/>
            <person name="Berlin A.M."/>
            <person name="Chapman S.B."/>
            <person name="Gainer-Dewar J."/>
            <person name="Goldberg J."/>
            <person name="Griggs A."/>
            <person name="Gujja S."/>
            <person name="Hansen M."/>
            <person name="Howarth C."/>
            <person name="Imamovic A."/>
            <person name="Ireland A."/>
            <person name="Larimer J."/>
            <person name="McCowan C."/>
            <person name="Murphy C."/>
            <person name="Pearson M."/>
            <person name="Poon T.W."/>
            <person name="Priest M."/>
            <person name="Roberts A."/>
            <person name="Saif S."/>
            <person name="Shea T."/>
            <person name="Sisk P."/>
            <person name="Sykes S."/>
            <person name="Wortman J."/>
            <person name="Nusbaum C."/>
            <person name="Birren B."/>
        </authorList>
    </citation>
    <scope>NUCLEOTIDE SEQUENCE [LARGE SCALE GENOMIC DNA]</scope>
    <source>
        <strain evidence="3 5">ATCC 14025</strain>
    </source>
</reference>
<evidence type="ECO:0000313" key="3">
    <source>
        <dbReference type="EMBL" id="EOU23288.1"/>
    </source>
</evidence>
<keyword evidence="1" id="KW-0812">Transmembrane</keyword>
<dbReference type="EMBL" id="ASWL01000002">
    <property type="protein sequence ID" value="EOU23288.1"/>
    <property type="molecule type" value="Genomic_DNA"/>
</dbReference>
<dbReference type="Proteomes" id="UP000014107">
    <property type="component" value="Unassembled WGS sequence"/>
</dbReference>
<organism evidence="3 5">
    <name type="scientific">Enterococcus avium ATCC 14025</name>
    <dbReference type="NCBI Taxonomy" id="1140002"/>
    <lineage>
        <taxon>Bacteria</taxon>
        <taxon>Bacillati</taxon>
        <taxon>Bacillota</taxon>
        <taxon>Bacilli</taxon>
        <taxon>Lactobacillales</taxon>
        <taxon>Enterococcaceae</taxon>
        <taxon>Enterococcus</taxon>
    </lineage>
</organism>
<evidence type="ECO:0000313" key="2">
    <source>
        <dbReference type="EMBL" id="EOT50754.1"/>
    </source>
</evidence>
<keyword evidence="1" id="KW-0472">Membrane</keyword>
<feature type="transmembrane region" description="Helical" evidence="1">
    <location>
        <begin position="29"/>
        <end position="51"/>
    </location>
</feature>
<gene>
    <name evidence="3" type="ORF">I570_01152</name>
    <name evidence="2" type="ORF">OMU_00734</name>
</gene>
<evidence type="ECO:0000313" key="5">
    <source>
        <dbReference type="Proteomes" id="UP000014107"/>
    </source>
</evidence>
<evidence type="ECO:0000256" key="1">
    <source>
        <dbReference type="SAM" id="Phobius"/>
    </source>
</evidence>